<feature type="transmembrane region" description="Helical" evidence="7">
    <location>
        <begin position="144"/>
        <end position="165"/>
    </location>
</feature>
<feature type="transmembrane region" description="Helical" evidence="7">
    <location>
        <begin position="416"/>
        <end position="440"/>
    </location>
</feature>
<dbReference type="InterPro" id="IPR001750">
    <property type="entry name" value="ND/Mrp_TM"/>
</dbReference>
<dbReference type="InterPro" id="IPR010227">
    <property type="entry name" value="NADH_Q_OxRdtase_chainM/4"/>
</dbReference>
<evidence type="ECO:0000256" key="5">
    <source>
        <dbReference type="ARBA" id="ARBA00023136"/>
    </source>
</evidence>
<dbReference type="RefSeq" id="WP_053403704.1">
    <property type="nucleotide sequence ID" value="NZ_LILC01000037.1"/>
</dbReference>
<feature type="transmembrane region" description="Helical" evidence="7">
    <location>
        <begin position="251"/>
        <end position="271"/>
    </location>
</feature>
<reference evidence="10" key="1">
    <citation type="submission" date="2015-08" db="EMBL/GenBank/DDBJ databases">
        <title>Fjat-14210 dsm16467.</title>
        <authorList>
            <person name="Liu B."/>
            <person name="Wang J."/>
            <person name="Zhu Y."/>
            <person name="Liu G."/>
            <person name="Chen Q."/>
            <person name="Chen Z."/>
            <person name="Lan J."/>
            <person name="Che J."/>
            <person name="Ge C."/>
            <person name="Shi H."/>
            <person name="Pan Z."/>
            <person name="Liu X."/>
        </authorList>
    </citation>
    <scope>NUCLEOTIDE SEQUENCE [LARGE SCALE GENOMIC DNA]</scope>
    <source>
        <strain evidence="10">DSM 16467</strain>
    </source>
</reference>
<feature type="transmembrane region" description="Helical" evidence="7">
    <location>
        <begin position="344"/>
        <end position="362"/>
    </location>
</feature>
<feature type="transmembrane region" description="Helical" evidence="7">
    <location>
        <begin position="283"/>
        <end position="305"/>
    </location>
</feature>
<dbReference type="PRINTS" id="PR01437">
    <property type="entry name" value="NUOXDRDTASE4"/>
</dbReference>
<dbReference type="GO" id="GO:0042773">
    <property type="term" value="P:ATP synthesis coupled electron transport"/>
    <property type="evidence" value="ECO:0007669"/>
    <property type="project" value="InterPro"/>
</dbReference>
<evidence type="ECO:0000256" key="6">
    <source>
        <dbReference type="RuleBase" id="RU000320"/>
    </source>
</evidence>
<dbReference type="PATRIC" id="fig|284581.3.peg.3379"/>
<dbReference type="GO" id="GO:0005886">
    <property type="term" value="C:plasma membrane"/>
    <property type="evidence" value="ECO:0007669"/>
    <property type="project" value="UniProtKB-SubCell"/>
</dbReference>
<evidence type="ECO:0000259" key="8">
    <source>
        <dbReference type="Pfam" id="PF00361"/>
    </source>
</evidence>
<evidence type="ECO:0000256" key="4">
    <source>
        <dbReference type="ARBA" id="ARBA00022989"/>
    </source>
</evidence>
<keyword evidence="3 6" id="KW-0812">Transmembrane</keyword>
<dbReference type="Pfam" id="PF00361">
    <property type="entry name" value="Proton_antipo_M"/>
    <property type="match status" value="1"/>
</dbReference>
<evidence type="ECO:0000256" key="1">
    <source>
        <dbReference type="ARBA" id="ARBA00004651"/>
    </source>
</evidence>
<evidence type="ECO:0000256" key="7">
    <source>
        <dbReference type="SAM" id="Phobius"/>
    </source>
</evidence>
<evidence type="ECO:0000313" key="10">
    <source>
        <dbReference type="Proteomes" id="UP000037558"/>
    </source>
</evidence>
<evidence type="ECO:0000256" key="3">
    <source>
        <dbReference type="ARBA" id="ARBA00022692"/>
    </source>
</evidence>
<comment type="subcellular location">
    <subcellularLocation>
        <location evidence="1">Cell membrane</location>
        <topology evidence="1">Multi-pass membrane protein</topology>
    </subcellularLocation>
    <subcellularLocation>
        <location evidence="6">Membrane</location>
        <topology evidence="6">Multi-pass membrane protein</topology>
    </subcellularLocation>
</comment>
<feature type="domain" description="NADH:quinone oxidoreductase/Mrp antiporter transmembrane" evidence="8">
    <location>
        <begin position="138"/>
        <end position="428"/>
    </location>
</feature>
<sequence length="495" mass="54169">MSTFLLSLIIFSPLIGMLLLFFIPKNREVLIKAVGVSSTIFTCLLMVLLYIQSSGGNSYDSFSQKATWFRFGDPELYGKYFSVSYEVGINGFSFLMIALTAFLCLLASIASFKIKHNWKGYFLLFLTLQIGMMGVFAAENLVLFFIFFEVTLIPMFFLIGRWGLFEKEKASYYFLIYNGIGSAILLVVFVLLFAKTGTANIDQLQGILQSTDAFSNKEKLTLLIALLIAFGIKLPIFPLHTWVLKVHTQAPVPIVMVHAGVLLKIGAFGLIRFGMGFFPDQFAHMSFLIALLGVINLLFGAFLALKQDDLRLVLAYSSLSHMGIILMGLGAGNESGIQGAVFQVISHGLIAAFLFFLIGVLYERTGTTTLSKLGGLAKNMPIASGFLLAGGLASLGLPGMSGFISEFMAFMGLFQHAPYLAGIATLGMILTAVYVLKAVLSITFGNEVKSVEGKDLNRLEWAPALLFIFLIIGIGVYPSLLTNMIQPVLDTMVWG</sequence>
<feature type="transmembrane region" description="Helical" evidence="7">
    <location>
        <begin position="172"/>
        <end position="194"/>
    </location>
</feature>
<comment type="similarity">
    <text evidence="2">Belongs to the complex I subunit 4 family.</text>
</comment>
<gene>
    <name evidence="9" type="ORF">AMD01_22615</name>
</gene>
<name>A0A0M0KEJ2_9BACI</name>
<evidence type="ECO:0000256" key="2">
    <source>
        <dbReference type="ARBA" id="ARBA00009025"/>
    </source>
</evidence>
<comment type="caution">
    <text evidence="9">The sequence shown here is derived from an EMBL/GenBank/DDBJ whole genome shotgun (WGS) entry which is preliminary data.</text>
</comment>
<feature type="transmembrane region" description="Helical" evidence="7">
    <location>
        <begin position="6"/>
        <end position="23"/>
    </location>
</feature>
<dbReference type="NCBIfam" id="TIGR01972">
    <property type="entry name" value="NDH_I_M"/>
    <property type="match status" value="1"/>
</dbReference>
<dbReference type="PANTHER" id="PTHR43507:SF1">
    <property type="entry name" value="NADH-UBIQUINONE OXIDOREDUCTASE CHAIN 4"/>
    <property type="match status" value="1"/>
</dbReference>
<feature type="transmembrane region" description="Helical" evidence="7">
    <location>
        <begin position="87"/>
        <end position="109"/>
    </location>
</feature>
<feature type="transmembrane region" description="Helical" evidence="7">
    <location>
        <begin position="312"/>
        <end position="332"/>
    </location>
</feature>
<dbReference type="EMBL" id="LILC01000037">
    <property type="protein sequence ID" value="KOO37266.1"/>
    <property type="molecule type" value="Genomic_DNA"/>
</dbReference>
<dbReference type="GO" id="GO:0048039">
    <property type="term" value="F:ubiquinone binding"/>
    <property type="evidence" value="ECO:0007669"/>
    <property type="project" value="TreeGrafter"/>
</dbReference>
<organism evidence="9 10">
    <name type="scientific">Priestia koreensis</name>
    <dbReference type="NCBI Taxonomy" id="284581"/>
    <lineage>
        <taxon>Bacteria</taxon>
        <taxon>Bacillati</taxon>
        <taxon>Bacillota</taxon>
        <taxon>Bacilli</taxon>
        <taxon>Bacillales</taxon>
        <taxon>Bacillaceae</taxon>
        <taxon>Priestia</taxon>
    </lineage>
</organism>
<feature type="transmembrane region" description="Helical" evidence="7">
    <location>
        <begin position="121"/>
        <end position="138"/>
    </location>
</feature>
<dbReference type="STRING" id="284581.AMD01_22615"/>
<keyword evidence="4 7" id="KW-1133">Transmembrane helix</keyword>
<dbReference type="GO" id="GO:0008137">
    <property type="term" value="F:NADH dehydrogenase (ubiquinone) activity"/>
    <property type="evidence" value="ECO:0007669"/>
    <property type="project" value="InterPro"/>
</dbReference>
<dbReference type="PANTHER" id="PTHR43507">
    <property type="entry name" value="NADH-UBIQUINONE OXIDOREDUCTASE CHAIN 4"/>
    <property type="match status" value="1"/>
</dbReference>
<accession>A0A0M0KEJ2</accession>
<dbReference type="InterPro" id="IPR003918">
    <property type="entry name" value="NADH_UbQ_OxRdtase"/>
</dbReference>
<dbReference type="GO" id="GO:0003954">
    <property type="term" value="F:NADH dehydrogenase activity"/>
    <property type="evidence" value="ECO:0007669"/>
    <property type="project" value="TreeGrafter"/>
</dbReference>
<dbReference type="Proteomes" id="UP000037558">
    <property type="component" value="Unassembled WGS sequence"/>
</dbReference>
<keyword evidence="5 7" id="KW-0472">Membrane</keyword>
<feature type="transmembrane region" description="Helical" evidence="7">
    <location>
        <begin position="461"/>
        <end position="480"/>
    </location>
</feature>
<feature type="transmembrane region" description="Helical" evidence="7">
    <location>
        <begin position="382"/>
        <end position="404"/>
    </location>
</feature>
<feature type="transmembrane region" description="Helical" evidence="7">
    <location>
        <begin position="30"/>
        <end position="51"/>
    </location>
</feature>
<evidence type="ECO:0000313" key="9">
    <source>
        <dbReference type="EMBL" id="KOO37266.1"/>
    </source>
</evidence>
<dbReference type="AlphaFoldDB" id="A0A0M0KEJ2"/>
<feature type="transmembrane region" description="Helical" evidence="7">
    <location>
        <begin position="220"/>
        <end position="239"/>
    </location>
</feature>
<keyword evidence="9" id="KW-0830">Ubiquinone</keyword>
<dbReference type="GO" id="GO:0015990">
    <property type="term" value="P:electron transport coupled proton transport"/>
    <property type="evidence" value="ECO:0007669"/>
    <property type="project" value="TreeGrafter"/>
</dbReference>
<proteinExistence type="inferred from homology"/>
<keyword evidence="10" id="KW-1185">Reference proteome</keyword>
<protein>
    <submittedName>
        <fullName evidence="9">NADH:ubiquinone oxidoreductase subunit M</fullName>
    </submittedName>
</protein>